<accession>W7BB57</accession>
<dbReference type="Proteomes" id="UP000019254">
    <property type="component" value="Unassembled WGS sequence"/>
</dbReference>
<dbReference type="PATRIC" id="fig|1265820.5.peg.3662"/>
<dbReference type="AlphaFoldDB" id="W7BB57"/>
<dbReference type="RefSeq" id="WP_036082534.1">
    <property type="nucleotide sequence ID" value="NZ_AODE01000052.1"/>
</dbReference>
<feature type="domain" description="Bacterial Ig" evidence="1">
    <location>
        <begin position="1"/>
        <end position="79"/>
    </location>
</feature>
<proteinExistence type="predicted"/>
<evidence type="ECO:0000313" key="2">
    <source>
        <dbReference type="EMBL" id="EUJ24364.1"/>
    </source>
</evidence>
<reference evidence="2 3" key="1">
    <citation type="journal article" date="2014" name="Int. J. Syst. Evol. Microbiol.">
        <title>Listeria floridensis sp. nov., Listeria aquatica sp. nov., Listeria cornellensis sp. nov., Listeria riparia sp. nov. and Listeria grandensis sp. nov., from agricultural and natural environments.</title>
        <authorList>
            <person name="den Bakker H.C."/>
            <person name="Warchocki S."/>
            <person name="Wright E.M."/>
            <person name="Allred A.F."/>
            <person name="Ahlstrom C."/>
            <person name="Manuel C.S."/>
            <person name="Stasiewicz M.J."/>
            <person name="Burrell A."/>
            <person name="Roof S."/>
            <person name="Strawn L."/>
            <person name="Fortes E.D."/>
            <person name="Nightingale K.K."/>
            <person name="Kephart D."/>
            <person name="Wiedmann M."/>
        </authorList>
    </citation>
    <scope>NUCLEOTIDE SEQUENCE [LARGE SCALE GENOMIC DNA]</scope>
    <source>
        <strain evidence="3">FSL F6-969</strain>
    </source>
</reference>
<name>W7BB57_9LIST</name>
<comment type="caution">
    <text evidence="2">The sequence shown here is derived from an EMBL/GenBank/DDBJ whole genome shotgun (WGS) entry which is preliminary data.</text>
</comment>
<dbReference type="InterPro" id="IPR046746">
    <property type="entry name" value="Big_15"/>
</dbReference>
<sequence>TVNPFLLGKDGYVKGQFTGDVAKISLTVKQAKGSTISVPTIGPDFQYYAKTLIKNRTDEVTLTAYNALGGEIKTVSVPVL</sequence>
<feature type="non-terminal residue" evidence="2">
    <location>
        <position position="1"/>
    </location>
</feature>
<dbReference type="Pfam" id="PF20622">
    <property type="entry name" value="Big_15"/>
    <property type="match status" value="1"/>
</dbReference>
<organism evidence="2 3">
    <name type="scientific">Listeria cornellensis FSL F6-0969</name>
    <dbReference type="NCBI Taxonomy" id="1265820"/>
    <lineage>
        <taxon>Bacteria</taxon>
        <taxon>Bacillati</taxon>
        <taxon>Bacillota</taxon>
        <taxon>Bacilli</taxon>
        <taxon>Bacillales</taxon>
        <taxon>Listeriaceae</taxon>
        <taxon>Listeria</taxon>
    </lineage>
</organism>
<evidence type="ECO:0000259" key="1">
    <source>
        <dbReference type="Pfam" id="PF20622"/>
    </source>
</evidence>
<protein>
    <recommendedName>
        <fullName evidence="1">Bacterial Ig domain-containing protein</fullName>
    </recommendedName>
</protein>
<evidence type="ECO:0000313" key="3">
    <source>
        <dbReference type="Proteomes" id="UP000019254"/>
    </source>
</evidence>
<keyword evidence="3" id="KW-1185">Reference proteome</keyword>
<gene>
    <name evidence="2" type="ORF">PCORN_18581</name>
</gene>
<dbReference type="EMBL" id="AODE01000052">
    <property type="protein sequence ID" value="EUJ24364.1"/>
    <property type="molecule type" value="Genomic_DNA"/>
</dbReference>